<dbReference type="GO" id="GO:0004065">
    <property type="term" value="F:arylsulfatase activity"/>
    <property type="evidence" value="ECO:0007669"/>
    <property type="project" value="TreeGrafter"/>
</dbReference>
<dbReference type="CDD" id="cd16148">
    <property type="entry name" value="sulfatase_like"/>
    <property type="match status" value="1"/>
</dbReference>
<dbReference type="InterPro" id="IPR050738">
    <property type="entry name" value="Sulfatase"/>
</dbReference>
<dbReference type="PANTHER" id="PTHR42693">
    <property type="entry name" value="ARYLSULFATASE FAMILY MEMBER"/>
    <property type="match status" value="1"/>
</dbReference>
<sequence>MLATQTHNLLTAKPITESVQQLVLMNVLLISLDCVRHEALSCYSENFDYLSTIPYRAKTPTIDSIAREGLVFTNAFTQAPFTPASHASVFTGTNPYNHGIRSMFGCELNEEVSTLAEHFQNAGYETGGFIGAHALSSKYGVDRGFETYDEEFEDSRKNWIVGNRRPAGEVTDEAIKWLNNVDDDFFLFVHYFDAHDGGQQNAETSSETVSSNVDHEDDHTPIYVQLYNQYLRQIDSLTGGLGRQIFLSWDDLRDDAPSGRRYHLKQVQRIDKQINRIKRTLASLNQYEDTLIILFADHGDAFGEHGEFGHREYLYDTTLNVPLIIKPPNGEATETGTHGTLTRLIDIFPTVTSIAGIEETQSTGENLIEYVTDDDDNLAAYGETRCESSPQALKNPKTDFTSLRSSEWKLIINNLNGNKELYHVASDPAEMDDMSDGRSDMLREMRGQLESLTSDHAKEKDIDMSQTIPSVVDQLEGLGYL</sequence>
<dbReference type="InterPro" id="IPR000917">
    <property type="entry name" value="Sulfatase_N"/>
</dbReference>
<dbReference type="InterPro" id="IPR017850">
    <property type="entry name" value="Alkaline_phosphatase_core_sf"/>
</dbReference>
<dbReference type="Proteomes" id="UP000509346">
    <property type="component" value="Chromosome"/>
</dbReference>
<proteinExistence type="inferred from homology"/>
<dbReference type="Pfam" id="PF00884">
    <property type="entry name" value="Sulfatase"/>
    <property type="match status" value="1"/>
</dbReference>
<feature type="domain" description="Sulfatase N-terminal" evidence="2">
    <location>
        <begin position="26"/>
        <end position="357"/>
    </location>
</feature>
<dbReference type="Gene3D" id="3.40.720.10">
    <property type="entry name" value="Alkaline Phosphatase, subunit A"/>
    <property type="match status" value="1"/>
</dbReference>
<dbReference type="EMBL" id="CP058909">
    <property type="protein sequence ID" value="QLH81213.1"/>
    <property type="molecule type" value="Genomic_DNA"/>
</dbReference>
<evidence type="ECO:0000313" key="3">
    <source>
        <dbReference type="EMBL" id="QLH81213.1"/>
    </source>
</evidence>
<evidence type="ECO:0000256" key="1">
    <source>
        <dbReference type="ARBA" id="ARBA00008779"/>
    </source>
</evidence>
<dbReference type="KEGG" id="hpel:HZS54_05965"/>
<reference evidence="3 4" key="1">
    <citation type="submission" date="2020-07" db="EMBL/GenBank/DDBJ databases">
        <title>Halosimplex litoreum sp. nov. and Halosimplex rubrum sp. nov., isolated from different salt environments.</title>
        <authorList>
            <person name="Cui H."/>
        </authorList>
    </citation>
    <scope>NUCLEOTIDE SEQUENCE [LARGE SCALE GENOMIC DNA]</scope>
    <source>
        <strain evidence="3 4">R2</strain>
    </source>
</reference>
<protein>
    <submittedName>
        <fullName evidence="3">Sulfatase</fullName>
    </submittedName>
</protein>
<keyword evidence="4" id="KW-1185">Reference proteome</keyword>
<organism evidence="3 4">
    <name type="scientific">Halosimplex pelagicum</name>
    <dbReference type="NCBI Taxonomy" id="869886"/>
    <lineage>
        <taxon>Archaea</taxon>
        <taxon>Methanobacteriati</taxon>
        <taxon>Methanobacteriota</taxon>
        <taxon>Stenosarchaea group</taxon>
        <taxon>Halobacteria</taxon>
        <taxon>Halobacteriales</taxon>
        <taxon>Haloarculaceae</taxon>
        <taxon>Halosimplex</taxon>
    </lineage>
</organism>
<dbReference type="OrthoDB" id="102174at2157"/>
<dbReference type="PANTHER" id="PTHR42693:SF33">
    <property type="entry name" value="ARYLSULFATASE"/>
    <property type="match status" value="1"/>
</dbReference>
<name>A0A7D5TA97_9EURY</name>
<accession>A0A7D5TA97</accession>
<gene>
    <name evidence="3" type="ORF">HZS54_05965</name>
</gene>
<evidence type="ECO:0000259" key="2">
    <source>
        <dbReference type="Pfam" id="PF00884"/>
    </source>
</evidence>
<evidence type="ECO:0000313" key="4">
    <source>
        <dbReference type="Proteomes" id="UP000509346"/>
    </source>
</evidence>
<comment type="similarity">
    <text evidence="1">Belongs to the sulfatase family.</text>
</comment>
<dbReference type="SUPFAM" id="SSF53649">
    <property type="entry name" value="Alkaline phosphatase-like"/>
    <property type="match status" value="1"/>
</dbReference>
<dbReference type="AlphaFoldDB" id="A0A7D5TA97"/>